<dbReference type="InterPro" id="IPR009097">
    <property type="entry name" value="Cyclic_Pdiesterase"/>
</dbReference>
<dbReference type="GO" id="GO:0009187">
    <property type="term" value="P:cyclic nucleotide metabolic process"/>
    <property type="evidence" value="ECO:0007669"/>
    <property type="project" value="TreeGrafter"/>
</dbReference>
<proteinExistence type="predicted"/>
<dbReference type="Proteomes" id="UP000015100">
    <property type="component" value="Unassembled WGS sequence"/>
</dbReference>
<dbReference type="OrthoDB" id="514292at2759"/>
<reference evidence="1 2" key="1">
    <citation type="journal article" date="2013" name="PLoS Genet.">
        <title>Genomic mechanisms accounting for the adaptation to parasitism in nematode-trapping fungi.</title>
        <authorList>
            <person name="Meerupati T."/>
            <person name="Andersson K.M."/>
            <person name="Friman E."/>
            <person name="Kumar D."/>
            <person name="Tunlid A."/>
            <person name="Ahren D."/>
        </authorList>
    </citation>
    <scope>NUCLEOTIDE SEQUENCE [LARGE SCALE GENOMIC DNA]</scope>
    <source>
        <strain evidence="1 2">CBS 200.50</strain>
    </source>
</reference>
<dbReference type="AlphaFoldDB" id="S8CDE0"/>
<dbReference type="EMBL" id="AQGS01000003">
    <property type="protein sequence ID" value="EPS45712.1"/>
    <property type="molecule type" value="Genomic_DNA"/>
</dbReference>
<gene>
    <name evidence="1" type="ORF">H072_284</name>
</gene>
<evidence type="ECO:0008006" key="3">
    <source>
        <dbReference type="Google" id="ProtNLM"/>
    </source>
</evidence>
<sequence>MGGTFDRPAWLQNACMLTSPSLWLLPPPGPLCEVLKKLISTTLPKRIPDAVPDFQPHITISSGLSPTSQSDFQAFLSSFPIGSLRPHVQFKRLRYGTAFWTKITLELHKSDSLKQLAVICRPFVTPGVTEEQARDWVEKYTTPAESGEQGFIPHLSLVYWEPDIRDEKYDDVRVGVRSDVYDSGLKLEEGLMEEIAEMGGWVGGKLVIVDTTRDVSEWKDAILAEREL</sequence>
<dbReference type="InterPro" id="IPR012386">
    <property type="entry name" value="Cyclic-nucl_3Pdiesterase"/>
</dbReference>
<dbReference type="OMA" id="WLDSIPW"/>
<protein>
    <recommendedName>
        <fullName evidence="3">2',3'-cyclic-nucleotide 3'-phosphodiesterase</fullName>
    </recommendedName>
</protein>
<name>S8CDE0_DACHA</name>
<dbReference type="Gene3D" id="3.90.1140.10">
    <property type="entry name" value="Cyclic phosphodiesterase"/>
    <property type="match status" value="1"/>
</dbReference>
<dbReference type="Pfam" id="PF07823">
    <property type="entry name" value="CPDase"/>
    <property type="match status" value="1"/>
</dbReference>
<keyword evidence="2" id="KW-1185">Reference proteome</keyword>
<dbReference type="eggNOG" id="ENOG502S8HR">
    <property type="taxonomic scope" value="Eukaryota"/>
</dbReference>
<evidence type="ECO:0000313" key="1">
    <source>
        <dbReference type="EMBL" id="EPS45712.1"/>
    </source>
</evidence>
<comment type="caution">
    <text evidence="1">The sequence shown here is derived from an EMBL/GenBank/DDBJ whole genome shotgun (WGS) entry which is preliminary data.</text>
</comment>
<dbReference type="PANTHER" id="PTHR28141:SF1">
    <property type="entry name" value="2',3'-CYCLIC-NUCLEOTIDE 3'-PHOSPHODIESTERASE"/>
    <property type="match status" value="1"/>
</dbReference>
<accession>S8CDE0</accession>
<evidence type="ECO:0000313" key="2">
    <source>
        <dbReference type="Proteomes" id="UP000015100"/>
    </source>
</evidence>
<dbReference type="PANTHER" id="PTHR28141">
    <property type="entry name" value="2',3'-CYCLIC-NUCLEOTIDE 3'-PHOSPHODIESTERASE"/>
    <property type="match status" value="1"/>
</dbReference>
<dbReference type="SUPFAM" id="SSF55144">
    <property type="entry name" value="LigT-like"/>
    <property type="match status" value="1"/>
</dbReference>
<dbReference type="GO" id="GO:0004113">
    <property type="term" value="F:2',3'-cyclic-nucleotide 3'-phosphodiesterase activity"/>
    <property type="evidence" value="ECO:0007669"/>
    <property type="project" value="TreeGrafter"/>
</dbReference>
<organism evidence="1 2">
    <name type="scientific">Dactylellina haptotyla (strain CBS 200.50)</name>
    <name type="common">Nematode-trapping fungus</name>
    <name type="synonym">Monacrosporium haptotylum</name>
    <dbReference type="NCBI Taxonomy" id="1284197"/>
    <lineage>
        <taxon>Eukaryota</taxon>
        <taxon>Fungi</taxon>
        <taxon>Dikarya</taxon>
        <taxon>Ascomycota</taxon>
        <taxon>Pezizomycotina</taxon>
        <taxon>Orbiliomycetes</taxon>
        <taxon>Orbiliales</taxon>
        <taxon>Orbiliaceae</taxon>
        <taxon>Dactylellina</taxon>
    </lineage>
</organism>
<dbReference type="HOGENOM" id="CLU_108991_0_0_1"/>
<dbReference type="STRING" id="1284197.S8CDE0"/>
<reference evidence="2" key="2">
    <citation type="submission" date="2013-04" db="EMBL/GenBank/DDBJ databases">
        <title>Genomic mechanisms accounting for the adaptation to parasitism in nematode-trapping fungi.</title>
        <authorList>
            <person name="Ahren D.G."/>
        </authorList>
    </citation>
    <scope>NUCLEOTIDE SEQUENCE [LARGE SCALE GENOMIC DNA]</scope>
    <source>
        <strain evidence="2">CBS 200.50</strain>
    </source>
</reference>